<proteinExistence type="predicted"/>
<dbReference type="HOGENOM" id="CLU_803182_0_0_9"/>
<name>Q3A8T2_CARHZ</name>
<reference evidence="1 2" key="1">
    <citation type="journal article" date="2005" name="PLoS Genet.">
        <title>Life in hot carbon monoxide: the complete genome sequence of Carboxydothermus hydrogenoformans Z-2901.</title>
        <authorList>
            <person name="Wu M."/>
            <person name="Ren Q."/>
            <person name="Durkin A.S."/>
            <person name="Daugherty S.C."/>
            <person name="Brinkac L.M."/>
            <person name="Dodson R.J."/>
            <person name="Madupu R."/>
            <person name="Sullivan S.A."/>
            <person name="Kolonay J.F."/>
            <person name="Haft D.H."/>
            <person name="Nelson W.C."/>
            <person name="Tallon L.J."/>
            <person name="Jones K.M."/>
            <person name="Ulrich L.E."/>
            <person name="Gonzalez J.M."/>
            <person name="Zhulin I.B."/>
            <person name="Robb F.T."/>
            <person name="Eisen J.A."/>
        </authorList>
    </citation>
    <scope>NUCLEOTIDE SEQUENCE [LARGE SCALE GENOMIC DNA]</scope>
    <source>
        <strain evidence="2">ATCC BAA-161 / DSM 6008 / Z-2901</strain>
    </source>
</reference>
<keyword evidence="2" id="KW-1185">Reference proteome</keyword>
<evidence type="ECO:0000313" key="2">
    <source>
        <dbReference type="Proteomes" id="UP000002706"/>
    </source>
</evidence>
<dbReference type="EMBL" id="CP000141">
    <property type="protein sequence ID" value="ABB14978.1"/>
    <property type="molecule type" value="Genomic_DNA"/>
</dbReference>
<sequence>METDKKSIILNLYCDEIKEYPLKIPFINTFEKWTYIGMLIVPEFISDKLYKDLINLRCLSQPPKPWGSCSEPCPYHNLNNTEIHYQNTDDSIKYKIASNWVKYWLDDRENIYFYILGINLTKLDLDKFGPKNQKDKHSTIYNRFFRTALKKALKTYFRDYDSIIVKNIFHDKGNAEYHEYFPWHSIYKLQSEEDKIYFANNHIKFINSDHRKPDGDPVHSQFIQFIDIILGCFANSLHLNATSKNKYSLTVSAFPIIRRIIKNPNNPNSRYNYYKRQMVQFFPKEDLKGMDEQSLEYRYKKLNQFYTNRELPIERKINGQLSIFDL</sequence>
<organism evidence="1 2">
    <name type="scientific">Carboxydothermus hydrogenoformans (strain ATCC BAA-161 / DSM 6008 / Z-2901)</name>
    <dbReference type="NCBI Taxonomy" id="246194"/>
    <lineage>
        <taxon>Bacteria</taxon>
        <taxon>Bacillati</taxon>
        <taxon>Bacillota</taxon>
        <taxon>Clostridia</taxon>
        <taxon>Thermoanaerobacterales</taxon>
        <taxon>Thermoanaerobacteraceae</taxon>
        <taxon>Carboxydothermus</taxon>
    </lineage>
</organism>
<dbReference type="eggNOG" id="ENOG5033SE4">
    <property type="taxonomic scope" value="Bacteria"/>
</dbReference>
<accession>Q3A8T2</accession>
<protein>
    <submittedName>
        <fullName evidence="1">Uncharacterized protein</fullName>
    </submittedName>
</protein>
<evidence type="ECO:0000313" key="1">
    <source>
        <dbReference type="EMBL" id="ABB14978.1"/>
    </source>
</evidence>
<gene>
    <name evidence="1" type="ordered locus">CHY_2660</name>
</gene>
<dbReference type="Proteomes" id="UP000002706">
    <property type="component" value="Chromosome"/>
</dbReference>
<dbReference type="OrthoDB" id="3035657at2"/>
<dbReference type="InParanoid" id="Q3A8T2"/>
<dbReference type="AlphaFoldDB" id="Q3A8T2"/>
<dbReference type="RefSeq" id="WP_011345523.1">
    <property type="nucleotide sequence ID" value="NC_007503.1"/>
</dbReference>
<dbReference type="KEGG" id="chy:CHY_2660"/>